<protein>
    <submittedName>
        <fullName evidence="2">YfhD family protein</fullName>
    </submittedName>
</protein>
<dbReference type="AlphaFoldDB" id="A0A3D8VNL4"/>
<reference evidence="2 3" key="1">
    <citation type="submission" date="2018-08" db="EMBL/GenBank/DDBJ databases">
        <title>Genome sequence of strict halophilic Halobacillus trueperi SS1 isolated from Lunsu, a salty water body of North West Himalayas.</title>
        <authorList>
            <person name="Gupta S."/>
            <person name="Sharma P."/>
            <person name="Dev K."/>
            <person name="Baumler D."/>
            <person name="Sourirajan A."/>
        </authorList>
    </citation>
    <scope>NUCLEOTIDE SEQUENCE [LARGE SCALE GENOMIC DNA]</scope>
    <source>
        <strain evidence="2 3">SS1</strain>
    </source>
</reference>
<dbReference type="RefSeq" id="WP_115894161.1">
    <property type="nucleotide sequence ID" value="NZ_QTLC01000038.1"/>
</dbReference>
<gene>
    <name evidence="2" type="ORF">DXT76_10425</name>
</gene>
<name>A0A3D8VNL4_9BACI</name>
<evidence type="ECO:0000256" key="1">
    <source>
        <dbReference type="SAM" id="MobiDB-lite"/>
    </source>
</evidence>
<feature type="non-terminal residue" evidence="2">
    <location>
        <position position="54"/>
    </location>
</feature>
<accession>A0A3D8VNL4</accession>
<dbReference type="EMBL" id="QTLC01000038">
    <property type="protein sequence ID" value="RDY70932.1"/>
    <property type="molecule type" value="Genomic_DNA"/>
</dbReference>
<dbReference type="InterPro" id="IPR025435">
    <property type="entry name" value="YfhD-like"/>
</dbReference>
<sequence length="54" mass="6360">MGRDEHRKNKGKQKRKLPQTPKNQKNIDVEFSEELADREDKIAQQRAEAADRRA</sequence>
<feature type="compositionally biased region" description="Basic and acidic residues" evidence="1">
    <location>
        <begin position="38"/>
        <end position="54"/>
    </location>
</feature>
<organism evidence="2 3">
    <name type="scientific">Halobacillus trueperi</name>
    <dbReference type="NCBI Taxonomy" id="156205"/>
    <lineage>
        <taxon>Bacteria</taxon>
        <taxon>Bacillati</taxon>
        <taxon>Bacillota</taxon>
        <taxon>Bacilli</taxon>
        <taxon>Bacillales</taxon>
        <taxon>Bacillaceae</taxon>
        <taxon>Halobacillus</taxon>
    </lineage>
</organism>
<proteinExistence type="predicted"/>
<dbReference type="Pfam" id="PF14151">
    <property type="entry name" value="YfhD"/>
    <property type="match status" value="1"/>
</dbReference>
<evidence type="ECO:0000313" key="2">
    <source>
        <dbReference type="EMBL" id="RDY70932.1"/>
    </source>
</evidence>
<evidence type="ECO:0000313" key="3">
    <source>
        <dbReference type="Proteomes" id="UP000257032"/>
    </source>
</evidence>
<feature type="region of interest" description="Disordered" evidence="1">
    <location>
        <begin position="1"/>
        <end position="54"/>
    </location>
</feature>
<feature type="compositionally biased region" description="Basic residues" evidence="1">
    <location>
        <begin position="8"/>
        <end position="17"/>
    </location>
</feature>
<dbReference type="Proteomes" id="UP000257032">
    <property type="component" value="Unassembled WGS sequence"/>
</dbReference>
<comment type="caution">
    <text evidence="2">The sequence shown here is derived from an EMBL/GenBank/DDBJ whole genome shotgun (WGS) entry which is preliminary data.</text>
</comment>